<protein>
    <submittedName>
        <fullName evidence="1">Uncharacterized protein</fullName>
    </submittedName>
</protein>
<organism evidence="1 2">
    <name type="scientific">Bradyrhizobium erythrophlei</name>
    <dbReference type="NCBI Taxonomy" id="1437360"/>
    <lineage>
        <taxon>Bacteria</taxon>
        <taxon>Pseudomonadati</taxon>
        <taxon>Pseudomonadota</taxon>
        <taxon>Alphaproteobacteria</taxon>
        <taxon>Hyphomicrobiales</taxon>
        <taxon>Nitrobacteraceae</taxon>
        <taxon>Bradyrhizobium</taxon>
    </lineage>
</organism>
<dbReference type="AlphaFoldDB" id="A0A1M5YJ28"/>
<proteinExistence type="predicted"/>
<accession>A0A1M5YJ28</accession>
<gene>
    <name evidence="1" type="ORF">SAMN05443248_8384</name>
</gene>
<evidence type="ECO:0000313" key="1">
    <source>
        <dbReference type="EMBL" id="SHI12006.1"/>
    </source>
</evidence>
<name>A0A1M5YJ28_9BRAD</name>
<evidence type="ECO:0000313" key="2">
    <source>
        <dbReference type="Proteomes" id="UP000189796"/>
    </source>
</evidence>
<reference evidence="1 2" key="1">
    <citation type="submission" date="2016-11" db="EMBL/GenBank/DDBJ databases">
        <authorList>
            <person name="Jaros S."/>
            <person name="Januszkiewicz K."/>
            <person name="Wedrychowicz H."/>
        </authorList>
    </citation>
    <scope>NUCLEOTIDE SEQUENCE [LARGE SCALE GENOMIC DNA]</scope>
    <source>
        <strain evidence="1 2">GAS138</strain>
    </source>
</reference>
<sequence length="299" mass="33453">MKAKRLARLMRDADAQKWLDLETRGYPEKFNFRTLGTCRQYATAGGRLNSDDSYWSASLPEIEANCRSNEARVNSFQKPGSTPQVIENFLVKNATEAFVVSQLNMQQKLADQYRQTKSLLVSLRSGIHSYATDMFLAIELGDVAQDIFESARGDVDSFVRAHCPKGAEQLIAINERMADKSAESRTAALTTCRRLLMTVADSIFPARDMEWIDGRGKARKVGVEQYKNRLLAYMAERQGASSQEIIASGIEHLAARLDAIYEKTCKGVHVDVSEQEARLAVIHTYLFIGEVANSSKAER</sequence>
<dbReference type="Proteomes" id="UP000189796">
    <property type="component" value="Chromosome I"/>
</dbReference>
<dbReference type="EMBL" id="LT670817">
    <property type="protein sequence ID" value="SHI12006.1"/>
    <property type="molecule type" value="Genomic_DNA"/>
</dbReference>